<evidence type="ECO:0000256" key="1">
    <source>
        <dbReference type="SAM" id="MobiDB-lite"/>
    </source>
</evidence>
<evidence type="ECO:0000313" key="2">
    <source>
        <dbReference type="EMBL" id="ORY80776.1"/>
    </source>
</evidence>
<feature type="compositionally biased region" description="Low complexity" evidence="1">
    <location>
        <begin position="99"/>
        <end position="109"/>
    </location>
</feature>
<comment type="caution">
    <text evidence="2">The sequence shown here is derived from an EMBL/GenBank/DDBJ whole genome shotgun (WGS) entry which is preliminary data.</text>
</comment>
<feature type="compositionally biased region" description="Basic and acidic residues" evidence="1">
    <location>
        <begin position="215"/>
        <end position="229"/>
    </location>
</feature>
<reference evidence="2 3" key="1">
    <citation type="submission" date="2016-07" db="EMBL/GenBank/DDBJ databases">
        <title>Pervasive Adenine N6-methylation of Active Genes in Fungi.</title>
        <authorList>
            <consortium name="DOE Joint Genome Institute"/>
            <person name="Mondo S.J."/>
            <person name="Dannebaum R.O."/>
            <person name="Kuo R.C."/>
            <person name="Labutti K."/>
            <person name="Haridas S."/>
            <person name="Kuo A."/>
            <person name="Salamov A."/>
            <person name="Ahrendt S.R."/>
            <person name="Lipzen A."/>
            <person name="Sullivan W."/>
            <person name="Andreopoulos W.B."/>
            <person name="Clum A."/>
            <person name="Lindquist E."/>
            <person name="Daum C."/>
            <person name="Ramamoorthy G.K."/>
            <person name="Gryganskyi A."/>
            <person name="Culley D."/>
            <person name="Magnuson J.K."/>
            <person name="James T.Y."/>
            <person name="O'Malley M.A."/>
            <person name="Stajich J.E."/>
            <person name="Spatafora J.W."/>
            <person name="Visel A."/>
            <person name="Grigoriev I.V."/>
        </authorList>
    </citation>
    <scope>NUCLEOTIDE SEQUENCE [LARGE SCALE GENOMIC DNA]</scope>
    <source>
        <strain evidence="2 3">62-1032</strain>
    </source>
</reference>
<feature type="compositionally biased region" description="Basic and acidic residues" evidence="1">
    <location>
        <begin position="188"/>
        <end position="209"/>
    </location>
</feature>
<name>A0A1Y2FBR9_9BASI</name>
<proteinExistence type="predicted"/>
<dbReference type="AlphaFoldDB" id="A0A1Y2FBR9"/>
<protein>
    <submittedName>
        <fullName evidence="2">Uncharacterized protein</fullName>
    </submittedName>
</protein>
<sequence>MSDVFAGGAAKIKDRTADSAPRPARRSFEPKNRPPTSTPGPVDEDEEESQVVNTKFKIRGCSGASFSSGNTASGAAAEEEGASSGPAKQPGASLFGPGSKTSTKQQRTTSPPPPTPTSSGEQMPPPPIASQLRLPSTHLDTPRRSTSRASSGSSITMYSDGEGGRGSEAGRGVAKGRERGGQASSKEQQQEKAATRGFKVRDNTLKDVRPIAQDRQLHGDQSNRKHAETGSKSSEEDEEETPLCITEDRPTPSPMTGGDEEQDDELVMSGGGGTGYGGDGDEDSEDFFVVRGGR</sequence>
<feature type="compositionally biased region" description="Gly residues" evidence="1">
    <location>
        <begin position="269"/>
        <end position="278"/>
    </location>
</feature>
<feature type="region of interest" description="Disordered" evidence="1">
    <location>
        <begin position="1"/>
        <end position="294"/>
    </location>
</feature>
<gene>
    <name evidence="2" type="ORF">BCR35DRAFT_331835</name>
</gene>
<organism evidence="2 3">
    <name type="scientific">Leucosporidium creatinivorum</name>
    <dbReference type="NCBI Taxonomy" id="106004"/>
    <lineage>
        <taxon>Eukaryota</taxon>
        <taxon>Fungi</taxon>
        <taxon>Dikarya</taxon>
        <taxon>Basidiomycota</taxon>
        <taxon>Pucciniomycotina</taxon>
        <taxon>Microbotryomycetes</taxon>
        <taxon>Leucosporidiales</taxon>
        <taxon>Leucosporidium</taxon>
    </lineage>
</organism>
<dbReference type="EMBL" id="MCGR01000024">
    <property type="protein sequence ID" value="ORY80776.1"/>
    <property type="molecule type" value="Genomic_DNA"/>
</dbReference>
<accession>A0A1Y2FBR9</accession>
<evidence type="ECO:0000313" key="3">
    <source>
        <dbReference type="Proteomes" id="UP000193467"/>
    </source>
</evidence>
<dbReference type="InParanoid" id="A0A1Y2FBR9"/>
<keyword evidence="3" id="KW-1185">Reference proteome</keyword>
<feature type="compositionally biased region" description="Low complexity" evidence="1">
    <location>
        <begin position="62"/>
        <end position="87"/>
    </location>
</feature>
<dbReference type="Proteomes" id="UP000193467">
    <property type="component" value="Unassembled WGS sequence"/>
</dbReference>